<dbReference type="InParanoid" id="A0A251T8H0"/>
<evidence type="ECO:0000313" key="2">
    <source>
        <dbReference type="Proteomes" id="UP000215914"/>
    </source>
</evidence>
<evidence type="ECO:0000313" key="1">
    <source>
        <dbReference type="EMBL" id="OTG06241.1"/>
    </source>
</evidence>
<proteinExistence type="predicted"/>
<sequence>MLLYKPILTTPFIDFQNHRKFNHIFIFTGANEDNYDVFLSFNYMQSVGVKGFPILRSRICTWVWAH</sequence>
<protein>
    <submittedName>
        <fullName evidence="1">Uncharacterized protein</fullName>
    </submittedName>
</protein>
<dbReference type="Proteomes" id="UP000215914">
    <property type="component" value="Chromosome 12"/>
</dbReference>
<organism evidence="1 2">
    <name type="scientific">Helianthus annuus</name>
    <name type="common">Common sunflower</name>
    <dbReference type="NCBI Taxonomy" id="4232"/>
    <lineage>
        <taxon>Eukaryota</taxon>
        <taxon>Viridiplantae</taxon>
        <taxon>Streptophyta</taxon>
        <taxon>Embryophyta</taxon>
        <taxon>Tracheophyta</taxon>
        <taxon>Spermatophyta</taxon>
        <taxon>Magnoliopsida</taxon>
        <taxon>eudicotyledons</taxon>
        <taxon>Gunneridae</taxon>
        <taxon>Pentapetalae</taxon>
        <taxon>asterids</taxon>
        <taxon>campanulids</taxon>
        <taxon>Asterales</taxon>
        <taxon>Asteraceae</taxon>
        <taxon>Asteroideae</taxon>
        <taxon>Heliantheae alliance</taxon>
        <taxon>Heliantheae</taxon>
        <taxon>Helianthus</taxon>
    </lineage>
</organism>
<dbReference type="AlphaFoldDB" id="A0A251T8H0"/>
<gene>
    <name evidence="1" type="ORF">HannXRQ_Chr12g0382551</name>
</gene>
<accession>A0A251T8H0</accession>
<dbReference type="EMBL" id="CM007901">
    <property type="protein sequence ID" value="OTG06241.1"/>
    <property type="molecule type" value="Genomic_DNA"/>
</dbReference>
<reference evidence="2" key="1">
    <citation type="journal article" date="2017" name="Nature">
        <title>The sunflower genome provides insights into oil metabolism, flowering and Asterid evolution.</title>
        <authorList>
            <person name="Badouin H."/>
            <person name="Gouzy J."/>
            <person name="Grassa C.J."/>
            <person name="Murat F."/>
            <person name="Staton S.E."/>
            <person name="Cottret L."/>
            <person name="Lelandais-Briere C."/>
            <person name="Owens G.L."/>
            <person name="Carrere S."/>
            <person name="Mayjonade B."/>
            <person name="Legrand L."/>
            <person name="Gill N."/>
            <person name="Kane N.C."/>
            <person name="Bowers J.E."/>
            <person name="Hubner S."/>
            <person name="Bellec A."/>
            <person name="Berard A."/>
            <person name="Berges H."/>
            <person name="Blanchet N."/>
            <person name="Boniface M.C."/>
            <person name="Brunel D."/>
            <person name="Catrice O."/>
            <person name="Chaidir N."/>
            <person name="Claudel C."/>
            <person name="Donnadieu C."/>
            <person name="Faraut T."/>
            <person name="Fievet G."/>
            <person name="Helmstetter N."/>
            <person name="King M."/>
            <person name="Knapp S.J."/>
            <person name="Lai Z."/>
            <person name="Le Paslier M.C."/>
            <person name="Lippi Y."/>
            <person name="Lorenzon L."/>
            <person name="Mandel J.R."/>
            <person name="Marage G."/>
            <person name="Marchand G."/>
            <person name="Marquand E."/>
            <person name="Bret-Mestries E."/>
            <person name="Morien E."/>
            <person name="Nambeesan S."/>
            <person name="Nguyen T."/>
            <person name="Pegot-Espagnet P."/>
            <person name="Pouilly N."/>
            <person name="Raftis F."/>
            <person name="Sallet E."/>
            <person name="Schiex T."/>
            <person name="Thomas J."/>
            <person name="Vandecasteele C."/>
            <person name="Vares D."/>
            <person name="Vear F."/>
            <person name="Vautrin S."/>
            <person name="Crespi M."/>
            <person name="Mangin B."/>
            <person name="Burke J.M."/>
            <person name="Salse J."/>
            <person name="Munos S."/>
            <person name="Vincourt P."/>
            <person name="Rieseberg L.H."/>
            <person name="Langlade N.B."/>
        </authorList>
    </citation>
    <scope>NUCLEOTIDE SEQUENCE [LARGE SCALE GENOMIC DNA]</scope>
    <source>
        <strain evidence="2">cv. SF193</strain>
    </source>
</reference>
<keyword evidence="2" id="KW-1185">Reference proteome</keyword>
<name>A0A251T8H0_HELAN</name>